<keyword evidence="2" id="KW-0812">Transmembrane</keyword>
<evidence type="ECO:0000256" key="1">
    <source>
        <dbReference type="SAM" id="MobiDB-lite"/>
    </source>
</evidence>
<keyword evidence="2" id="KW-0472">Membrane</keyword>
<name>M2W5F1_GALSU</name>
<dbReference type="InterPro" id="IPR013783">
    <property type="entry name" value="Ig-like_fold"/>
</dbReference>
<dbReference type="eggNOG" id="ENOG502S61B">
    <property type="taxonomic scope" value="Eukaryota"/>
</dbReference>
<evidence type="ECO:0000313" key="3">
    <source>
        <dbReference type="EMBL" id="EME31011.1"/>
    </source>
</evidence>
<feature type="region of interest" description="Disordered" evidence="1">
    <location>
        <begin position="72"/>
        <end position="101"/>
    </location>
</feature>
<dbReference type="Gene3D" id="2.60.40.10">
    <property type="entry name" value="Immunoglobulins"/>
    <property type="match status" value="1"/>
</dbReference>
<dbReference type="AlphaFoldDB" id="M2W5F1"/>
<gene>
    <name evidence="3" type="ORF">Gasu_17720</name>
</gene>
<dbReference type="Gramene" id="EME31011">
    <property type="protein sequence ID" value="EME31011"/>
    <property type="gene ID" value="Gasu_17720"/>
</dbReference>
<dbReference type="OrthoDB" id="4350at2759"/>
<feature type="compositionally biased region" description="Polar residues" evidence="1">
    <location>
        <begin position="72"/>
        <end position="96"/>
    </location>
</feature>
<dbReference type="Proteomes" id="UP000030680">
    <property type="component" value="Unassembled WGS sequence"/>
</dbReference>
<dbReference type="KEGG" id="gsl:Gasu_17720"/>
<reference evidence="4" key="1">
    <citation type="journal article" date="2013" name="Science">
        <title>Gene transfer from bacteria and archaea facilitated evolution of an extremophilic eukaryote.</title>
        <authorList>
            <person name="Schonknecht G."/>
            <person name="Chen W.H."/>
            <person name="Ternes C.M."/>
            <person name="Barbier G.G."/>
            <person name="Shrestha R.P."/>
            <person name="Stanke M."/>
            <person name="Brautigam A."/>
            <person name="Baker B.J."/>
            <person name="Banfield J.F."/>
            <person name="Garavito R.M."/>
            <person name="Carr K."/>
            <person name="Wilkerson C."/>
            <person name="Rensing S.A."/>
            <person name="Gagneul D."/>
            <person name="Dickenson N.E."/>
            <person name="Oesterhelt C."/>
            <person name="Lercher M.J."/>
            <person name="Weber A.P."/>
        </authorList>
    </citation>
    <scope>NUCLEOTIDE SEQUENCE [LARGE SCALE GENOMIC DNA]</scope>
    <source>
        <strain evidence="4">074W</strain>
    </source>
</reference>
<dbReference type="OMA" id="RITECEE"/>
<dbReference type="RefSeq" id="XP_005707531.1">
    <property type="nucleotide sequence ID" value="XM_005707474.1"/>
</dbReference>
<dbReference type="EMBL" id="KB454495">
    <property type="protein sequence ID" value="EME31011.1"/>
    <property type="molecule type" value="Genomic_DNA"/>
</dbReference>
<dbReference type="GeneID" id="17089699"/>
<evidence type="ECO:0000313" key="4">
    <source>
        <dbReference type="Proteomes" id="UP000030680"/>
    </source>
</evidence>
<proteinExistence type="predicted"/>
<sequence>MVCFGMGFLQQPLIRTFYLISSPSRKTCCFGREKQTLKHSFRVFPCIQQVYPVKVVRLWVVCQDKSEFSQQDIGQRQESQEFSETQSISIEEANSLSEKEPYPGYYRDMEQLGLKPQPQKDDGLKVGGAKSLYRADGTPYAPWLIGKVMEDPRPLTSRKKPSASGRLAADPQLQEIAGVGLKARILGDEVELVWSTDKEENNIGFVVQRRRGGTEDFQVIADYKTDPSLKSKGSSGGNYSFIDSSASPGTWIYRISDVNAQGETNDLCQTLVEISSNEDKQRQKLAVIILSGLVIILFVVGLLLDPLTRK</sequence>
<keyword evidence="2" id="KW-1133">Transmembrane helix</keyword>
<feature type="transmembrane region" description="Helical" evidence="2">
    <location>
        <begin position="285"/>
        <end position="304"/>
    </location>
</feature>
<keyword evidence="4" id="KW-1185">Reference proteome</keyword>
<organism evidence="3 4">
    <name type="scientific">Galdieria sulphuraria</name>
    <name type="common">Red alga</name>
    <dbReference type="NCBI Taxonomy" id="130081"/>
    <lineage>
        <taxon>Eukaryota</taxon>
        <taxon>Rhodophyta</taxon>
        <taxon>Bangiophyceae</taxon>
        <taxon>Galdieriales</taxon>
        <taxon>Galdieriaceae</taxon>
        <taxon>Galdieria</taxon>
    </lineage>
</organism>
<evidence type="ECO:0000256" key="2">
    <source>
        <dbReference type="SAM" id="Phobius"/>
    </source>
</evidence>
<protein>
    <submittedName>
        <fullName evidence="3">Uncharacterized protein</fullName>
    </submittedName>
</protein>
<accession>M2W5F1</accession>